<proteinExistence type="predicted"/>
<sequence>MIPFARPPRQPSNLHWSLNANGGLRYTYSTNDIVIAAQEARLEEAAEDPSASSSARGDAYDGRRCSSGGERAFAADLTNVEVQRDANGMQTPSKSRKRSRRSLDNQKPDTAIQCAKSKEAAIILPDVEAARKSFKIPVSAQFLDVVQRVGRARGLIGRHPETQQDVWTAVLIACHARFDPRSHLTLSRFLLAWGAEYGRYMKRKIRNERKHKAHPTVLPTDEELFARRLRCCPPDDMEPYRHYALREAAARAEQKLLMLRILEQCTKENVAKRHKVQAEEQMRDAEAKQQEAEAKRREAEAKRRDAEARRHAAEKEKRRIKASEDVRALVAMMMDQSGQGGARPVVTQRSKTKATEQKRASAMPADSAAASRVYELIAMMERQTASSNPRAAGGVASPNQTTMDTKSAARAAYRSDGELEAYPTRDDLLACWDVLFPNNGDVDAIHNG</sequence>
<name>A0A550CNW2_9AGAR</name>
<feature type="region of interest" description="Disordered" evidence="1">
    <location>
        <begin position="336"/>
        <end position="366"/>
    </location>
</feature>
<evidence type="ECO:0000256" key="1">
    <source>
        <dbReference type="SAM" id="MobiDB-lite"/>
    </source>
</evidence>
<keyword evidence="3" id="KW-1185">Reference proteome</keyword>
<organism evidence="2 3">
    <name type="scientific">Schizophyllum amplum</name>
    <dbReference type="NCBI Taxonomy" id="97359"/>
    <lineage>
        <taxon>Eukaryota</taxon>
        <taxon>Fungi</taxon>
        <taxon>Dikarya</taxon>
        <taxon>Basidiomycota</taxon>
        <taxon>Agaricomycotina</taxon>
        <taxon>Agaricomycetes</taxon>
        <taxon>Agaricomycetidae</taxon>
        <taxon>Agaricales</taxon>
        <taxon>Schizophyllaceae</taxon>
        <taxon>Schizophyllum</taxon>
    </lineage>
</organism>
<evidence type="ECO:0000313" key="3">
    <source>
        <dbReference type="Proteomes" id="UP000320762"/>
    </source>
</evidence>
<accession>A0A550CNW2</accession>
<feature type="region of interest" description="Disordered" evidence="1">
    <location>
        <begin position="45"/>
        <end position="110"/>
    </location>
</feature>
<feature type="region of interest" description="Disordered" evidence="1">
    <location>
        <begin position="276"/>
        <end position="321"/>
    </location>
</feature>
<reference evidence="2 3" key="1">
    <citation type="journal article" date="2019" name="New Phytol.">
        <title>Comparative genomics reveals unique wood-decay strategies and fruiting body development in the Schizophyllaceae.</title>
        <authorList>
            <person name="Almasi E."/>
            <person name="Sahu N."/>
            <person name="Krizsan K."/>
            <person name="Balint B."/>
            <person name="Kovacs G.M."/>
            <person name="Kiss B."/>
            <person name="Cseklye J."/>
            <person name="Drula E."/>
            <person name="Henrissat B."/>
            <person name="Nagy I."/>
            <person name="Chovatia M."/>
            <person name="Adam C."/>
            <person name="LaButti K."/>
            <person name="Lipzen A."/>
            <person name="Riley R."/>
            <person name="Grigoriev I.V."/>
            <person name="Nagy L.G."/>
        </authorList>
    </citation>
    <scope>NUCLEOTIDE SEQUENCE [LARGE SCALE GENOMIC DNA]</scope>
    <source>
        <strain evidence="2 3">NL-1724</strain>
    </source>
</reference>
<feature type="region of interest" description="Disordered" evidence="1">
    <location>
        <begin position="385"/>
        <end position="409"/>
    </location>
</feature>
<protein>
    <submittedName>
        <fullName evidence="2">Uncharacterized protein</fullName>
    </submittedName>
</protein>
<evidence type="ECO:0000313" key="2">
    <source>
        <dbReference type="EMBL" id="TRM66493.1"/>
    </source>
</evidence>
<dbReference type="OrthoDB" id="10485120at2759"/>
<dbReference type="AlphaFoldDB" id="A0A550CNW2"/>
<dbReference type="EMBL" id="VDMD01000003">
    <property type="protein sequence ID" value="TRM66493.1"/>
    <property type="molecule type" value="Genomic_DNA"/>
</dbReference>
<gene>
    <name evidence="2" type="ORF">BD626DRAFT_482846</name>
</gene>
<comment type="caution">
    <text evidence="2">The sequence shown here is derived from an EMBL/GenBank/DDBJ whole genome shotgun (WGS) entry which is preliminary data.</text>
</comment>
<dbReference type="Proteomes" id="UP000320762">
    <property type="component" value="Unassembled WGS sequence"/>
</dbReference>